<organism evidence="3 4">
    <name type="scientific">Amanita thiersii Skay4041</name>
    <dbReference type="NCBI Taxonomy" id="703135"/>
    <lineage>
        <taxon>Eukaryota</taxon>
        <taxon>Fungi</taxon>
        <taxon>Dikarya</taxon>
        <taxon>Basidiomycota</taxon>
        <taxon>Agaricomycotina</taxon>
        <taxon>Agaricomycetes</taxon>
        <taxon>Agaricomycetidae</taxon>
        <taxon>Agaricales</taxon>
        <taxon>Pluteineae</taxon>
        <taxon>Amanitaceae</taxon>
        <taxon>Amanita</taxon>
    </lineage>
</organism>
<dbReference type="STRING" id="703135.A0A2A9NUW7"/>
<keyword evidence="2" id="KW-0143">Chaperone</keyword>
<dbReference type="Proteomes" id="UP000242287">
    <property type="component" value="Unassembled WGS sequence"/>
</dbReference>
<dbReference type="OrthoDB" id="5550464at2759"/>
<evidence type="ECO:0000313" key="3">
    <source>
        <dbReference type="EMBL" id="PFH54785.1"/>
    </source>
</evidence>
<dbReference type="PANTHER" id="PTHR33643:SF1">
    <property type="entry name" value="UREASE ACCESSORY PROTEIN D"/>
    <property type="match status" value="1"/>
</dbReference>
<evidence type="ECO:0000313" key="4">
    <source>
        <dbReference type="Proteomes" id="UP000242287"/>
    </source>
</evidence>
<protein>
    <recommendedName>
        <fullName evidence="5">UreD-domain-containing protein</fullName>
    </recommendedName>
</protein>
<dbReference type="PANTHER" id="PTHR33643">
    <property type="entry name" value="UREASE ACCESSORY PROTEIN D"/>
    <property type="match status" value="1"/>
</dbReference>
<dbReference type="InterPro" id="IPR002669">
    <property type="entry name" value="UreD"/>
</dbReference>
<dbReference type="AlphaFoldDB" id="A0A2A9NUW7"/>
<name>A0A2A9NUW7_9AGAR</name>
<proteinExistence type="inferred from homology"/>
<evidence type="ECO:0000256" key="2">
    <source>
        <dbReference type="ARBA" id="ARBA00023186"/>
    </source>
</evidence>
<dbReference type="GO" id="GO:0016151">
    <property type="term" value="F:nickel cation binding"/>
    <property type="evidence" value="ECO:0007669"/>
    <property type="project" value="InterPro"/>
</dbReference>
<accession>A0A2A9NUW7</accession>
<comment type="similarity">
    <text evidence="1">Belongs to the UreD family.</text>
</comment>
<dbReference type="HAMAP" id="MF_01384">
    <property type="entry name" value="UreD"/>
    <property type="match status" value="1"/>
</dbReference>
<keyword evidence="4" id="KW-1185">Reference proteome</keyword>
<sequence length="321" mass="35426">MLGAYQSHAIVPKIPAGSGRIVLNAHGPNVVFSQLSSAYPLKLLSSRTPHDKIGVVYVLTYGGGLVGGDKLNLNINVKDGGILVLLSQGSTKVFKSRPEQRLASVARPINDFPEIASPAVTAHLLDVNVATDSILLVLMDPVTCFRGASYSQVQTFRLEDDQTSLLVLDWLTSGRKMLGEEWAFSRYYSSNEIWVANKRVMRDVMLLEEDDVKQVPHDPPPRSLAEKLAPYACYATVFFYGPRMRETIASLNGEYETIRVFKTQAPQELLWSMSPIAAADGLGAVLRVAAIETELVKKWLSNALRGLEDVISKDVYRRAFT</sequence>
<evidence type="ECO:0000256" key="1">
    <source>
        <dbReference type="ARBA" id="ARBA00007177"/>
    </source>
</evidence>
<evidence type="ECO:0008006" key="5">
    <source>
        <dbReference type="Google" id="ProtNLM"/>
    </source>
</evidence>
<dbReference type="Pfam" id="PF01774">
    <property type="entry name" value="UreD"/>
    <property type="match status" value="1"/>
</dbReference>
<reference evidence="3 4" key="1">
    <citation type="submission" date="2014-02" db="EMBL/GenBank/DDBJ databases">
        <title>Transposable element dynamics among asymbiotic and ectomycorrhizal Amanita fungi.</title>
        <authorList>
            <consortium name="DOE Joint Genome Institute"/>
            <person name="Hess J."/>
            <person name="Skrede I."/>
            <person name="Wolfe B."/>
            <person name="LaButti K."/>
            <person name="Ohm R.A."/>
            <person name="Grigoriev I.V."/>
            <person name="Pringle A."/>
        </authorList>
    </citation>
    <scope>NUCLEOTIDE SEQUENCE [LARGE SCALE GENOMIC DNA]</scope>
    <source>
        <strain evidence="3 4">SKay4041</strain>
    </source>
</reference>
<dbReference type="EMBL" id="KZ301969">
    <property type="protein sequence ID" value="PFH54785.1"/>
    <property type="molecule type" value="Genomic_DNA"/>
</dbReference>
<gene>
    <name evidence="3" type="ORF">AMATHDRAFT_134638</name>
</gene>